<feature type="domain" description="PAC" evidence="2">
    <location>
        <begin position="314"/>
        <end position="366"/>
    </location>
</feature>
<organism evidence="5 6">
    <name type="scientific">Marinobacter halodurans</name>
    <dbReference type="NCBI Taxonomy" id="2528979"/>
    <lineage>
        <taxon>Bacteria</taxon>
        <taxon>Pseudomonadati</taxon>
        <taxon>Pseudomonadota</taxon>
        <taxon>Gammaproteobacteria</taxon>
        <taxon>Pseudomonadales</taxon>
        <taxon>Marinobacteraceae</taxon>
        <taxon>Marinobacter</taxon>
    </lineage>
</organism>
<protein>
    <submittedName>
        <fullName evidence="5">EAL domain-containing protein</fullName>
    </submittedName>
</protein>
<accession>A0ABY1ZNP8</accession>
<dbReference type="EMBL" id="SJDL01000017">
    <property type="protein sequence ID" value="TBW55171.1"/>
    <property type="molecule type" value="Genomic_DNA"/>
</dbReference>
<dbReference type="NCBIfam" id="TIGR00254">
    <property type="entry name" value="GGDEF"/>
    <property type="match status" value="1"/>
</dbReference>
<dbReference type="SMART" id="SM00091">
    <property type="entry name" value="PAS"/>
    <property type="match status" value="1"/>
</dbReference>
<dbReference type="InterPro" id="IPR035965">
    <property type="entry name" value="PAS-like_dom_sf"/>
</dbReference>
<feature type="domain" description="GGDEF" evidence="4">
    <location>
        <begin position="398"/>
        <end position="531"/>
    </location>
</feature>
<dbReference type="InterPro" id="IPR000700">
    <property type="entry name" value="PAS-assoc_C"/>
</dbReference>
<name>A0ABY1ZNP8_9GAMM</name>
<dbReference type="InterPro" id="IPR000014">
    <property type="entry name" value="PAS"/>
</dbReference>
<dbReference type="Proteomes" id="UP000313645">
    <property type="component" value="Unassembled WGS sequence"/>
</dbReference>
<dbReference type="InterPro" id="IPR001610">
    <property type="entry name" value="PAC"/>
</dbReference>
<evidence type="ECO:0000259" key="3">
    <source>
        <dbReference type="PROSITE" id="PS50883"/>
    </source>
</evidence>
<dbReference type="PROSITE" id="PS50113">
    <property type="entry name" value="PAC"/>
    <property type="match status" value="1"/>
</dbReference>
<dbReference type="InterPro" id="IPR001633">
    <property type="entry name" value="EAL_dom"/>
</dbReference>
<reference evidence="5 6" key="1">
    <citation type="submission" date="2019-02" db="EMBL/GenBank/DDBJ databases">
        <title>Marinobacter halodurans sp. nov., a marine bacterium isolated from sea tidal flat.</title>
        <authorList>
            <person name="Yoo Y."/>
            <person name="Lee D.W."/>
            <person name="Kim B.S."/>
            <person name="Kim J.-J."/>
        </authorList>
    </citation>
    <scope>NUCLEOTIDE SEQUENCE [LARGE SCALE GENOMIC DNA]</scope>
    <source>
        <strain evidence="5 6">YJ-S3-2</strain>
    </source>
</reference>
<dbReference type="InterPro" id="IPR052155">
    <property type="entry name" value="Biofilm_reg_signaling"/>
</dbReference>
<feature type="domain" description="EAL" evidence="3">
    <location>
        <begin position="542"/>
        <end position="797"/>
    </location>
</feature>
<dbReference type="Pfam" id="PF00563">
    <property type="entry name" value="EAL"/>
    <property type="match status" value="1"/>
</dbReference>
<evidence type="ECO:0000259" key="1">
    <source>
        <dbReference type="PROSITE" id="PS50112"/>
    </source>
</evidence>
<evidence type="ECO:0000259" key="4">
    <source>
        <dbReference type="PROSITE" id="PS50887"/>
    </source>
</evidence>
<dbReference type="CDD" id="cd00130">
    <property type="entry name" value="PAS"/>
    <property type="match status" value="1"/>
</dbReference>
<dbReference type="InterPro" id="IPR013767">
    <property type="entry name" value="PAS_fold"/>
</dbReference>
<dbReference type="Gene3D" id="3.20.20.450">
    <property type="entry name" value="EAL domain"/>
    <property type="match status" value="1"/>
</dbReference>
<dbReference type="SUPFAM" id="SSF55073">
    <property type="entry name" value="Nucleotide cyclase"/>
    <property type="match status" value="1"/>
</dbReference>
<dbReference type="InterPro" id="IPR043128">
    <property type="entry name" value="Rev_trsase/Diguanyl_cyclase"/>
</dbReference>
<comment type="caution">
    <text evidence="5">The sequence shown here is derived from an EMBL/GenBank/DDBJ whole genome shotgun (WGS) entry which is preliminary data.</text>
</comment>
<evidence type="ECO:0000313" key="5">
    <source>
        <dbReference type="EMBL" id="TBW55171.1"/>
    </source>
</evidence>
<sequence length="809" mass="90136">MASTSVRGRRPHRLKTAGLVTCLIILLVTAVGFTISAVQIQSAIAGYVGGNGIWSRAQLTAVSYLDAYAAHGRPEDLRLARQWLDIPLGDMDARLAMEERPLNYEAARQGMLRGDNHPDDLAGMIRLFRYFADLGVFHKAVEAWRDTDPYLLELNRIAQSLAGMWASSSPDTDQIRTVQARLDEVNQELQVYARRFRVDMGEAARWTTTALSVVSAVLLILLALVAWRLGARLAQIQQRSEQKFRSIFEQSAVGILQIDSRGIVIDANQAACQILDTPDDRLLHTPFMERIHPEDLPMDAGPHRALLRGRMDSYTLEQRLQKGSGEHLWARLTVSMVNRRAGEATYFVVMLEDISESRRLASELSYQATHDALTGLFNRREFEHRLAKTLGRARAERSEHALCFLDLDQFKVVNDTSGHAAGDQLLRDVARLAESRLREGDILARLGGDEFGLILQNCPLETAAGVTEKLRQALTSIAFTWEGETHSVGASIGVVPISAGAPDVVELLRSVDIACYMAKEGGRNRVYVSSSDDRQLHLQRGEMAWINRIQAALNENRFYLDAQRILPAADNRQGLRYEVLIRLTNEQGETVSPAAFLPAAERFGVVHKIDRWVISEVIGQLARARQHLDALDACHINLSGRTLDHPDLADFILDELNAHNVPGSKLCFEITETAAVHNLLDVRAFMTRLQQLGCTFALDDFGTGLSSFGYLRQLPVDCLKIDGSFVRNITRDRNDLAMVRAIHDIGRTLDKLTVAECVEGAAAAELLREVGVDYLQGFGLHHPCRFRELLYSGSRPNPDGEPSMSEQVR</sequence>
<dbReference type="CDD" id="cd01948">
    <property type="entry name" value="EAL"/>
    <property type="match status" value="1"/>
</dbReference>
<dbReference type="InterPro" id="IPR029787">
    <property type="entry name" value="Nucleotide_cyclase"/>
</dbReference>
<dbReference type="SUPFAM" id="SSF55785">
    <property type="entry name" value="PYP-like sensor domain (PAS domain)"/>
    <property type="match status" value="1"/>
</dbReference>
<proteinExistence type="predicted"/>
<evidence type="ECO:0000259" key="2">
    <source>
        <dbReference type="PROSITE" id="PS50113"/>
    </source>
</evidence>
<keyword evidence="6" id="KW-1185">Reference proteome</keyword>
<dbReference type="Pfam" id="PF00990">
    <property type="entry name" value="GGDEF"/>
    <property type="match status" value="1"/>
</dbReference>
<dbReference type="Pfam" id="PF00989">
    <property type="entry name" value="PAS"/>
    <property type="match status" value="1"/>
</dbReference>
<dbReference type="SMART" id="SM00052">
    <property type="entry name" value="EAL"/>
    <property type="match status" value="1"/>
</dbReference>
<dbReference type="PANTHER" id="PTHR44757">
    <property type="entry name" value="DIGUANYLATE CYCLASE DGCP"/>
    <property type="match status" value="1"/>
</dbReference>
<dbReference type="InterPro" id="IPR000160">
    <property type="entry name" value="GGDEF_dom"/>
</dbReference>
<dbReference type="PROSITE" id="PS50112">
    <property type="entry name" value="PAS"/>
    <property type="match status" value="1"/>
</dbReference>
<dbReference type="SMART" id="SM00086">
    <property type="entry name" value="PAC"/>
    <property type="match status" value="1"/>
</dbReference>
<dbReference type="PROSITE" id="PS50887">
    <property type="entry name" value="GGDEF"/>
    <property type="match status" value="1"/>
</dbReference>
<dbReference type="InterPro" id="IPR035919">
    <property type="entry name" value="EAL_sf"/>
</dbReference>
<feature type="domain" description="PAS" evidence="1">
    <location>
        <begin position="240"/>
        <end position="295"/>
    </location>
</feature>
<dbReference type="Gene3D" id="3.30.70.270">
    <property type="match status" value="1"/>
</dbReference>
<dbReference type="SUPFAM" id="SSF141868">
    <property type="entry name" value="EAL domain-like"/>
    <property type="match status" value="1"/>
</dbReference>
<evidence type="ECO:0000313" key="6">
    <source>
        <dbReference type="Proteomes" id="UP000313645"/>
    </source>
</evidence>
<dbReference type="PROSITE" id="PS50883">
    <property type="entry name" value="EAL"/>
    <property type="match status" value="1"/>
</dbReference>
<dbReference type="RefSeq" id="WP_131482127.1">
    <property type="nucleotide sequence ID" value="NZ_SJDL01000017.1"/>
</dbReference>
<dbReference type="SMART" id="SM00267">
    <property type="entry name" value="GGDEF"/>
    <property type="match status" value="1"/>
</dbReference>
<dbReference type="PANTHER" id="PTHR44757:SF4">
    <property type="entry name" value="DIGUANYLATE CYCLASE DGCE-RELATED"/>
    <property type="match status" value="1"/>
</dbReference>
<gene>
    <name evidence="5" type="ORF">EZI54_12000</name>
</gene>
<dbReference type="CDD" id="cd01949">
    <property type="entry name" value="GGDEF"/>
    <property type="match status" value="1"/>
</dbReference>
<dbReference type="NCBIfam" id="TIGR00229">
    <property type="entry name" value="sensory_box"/>
    <property type="match status" value="1"/>
</dbReference>
<dbReference type="Gene3D" id="3.30.450.20">
    <property type="entry name" value="PAS domain"/>
    <property type="match status" value="1"/>
</dbReference>